<dbReference type="Proteomes" id="UP000548867">
    <property type="component" value="Unassembled WGS sequence"/>
</dbReference>
<reference evidence="1 2" key="1">
    <citation type="submission" date="2020-08" db="EMBL/GenBank/DDBJ databases">
        <title>Genomic Encyclopedia of Type Strains, Phase IV (KMG-IV): sequencing the most valuable type-strain genomes for metagenomic binning, comparative biology and taxonomic classification.</title>
        <authorList>
            <person name="Goeker M."/>
        </authorList>
    </citation>
    <scope>NUCLEOTIDE SEQUENCE [LARGE SCALE GENOMIC DNA]</scope>
    <source>
        <strain evidence="1 2">DSM 27057</strain>
    </source>
</reference>
<evidence type="ECO:0000313" key="2">
    <source>
        <dbReference type="Proteomes" id="UP000548867"/>
    </source>
</evidence>
<name>A0A7W6CT70_9SPHN</name>
<evidence type="ECO:0000313" key="1">
    <source>
        <dbReference type="EMBL" id="MBB3957382.1"/>
    </source>
</evidence>
<comment type="caution">
    <text evidence="1">The sequence shown here is derived from an EMBL/GenBank/DDBJ whole genome shotgun (WGS) entry which is preliminary data.</text>
</comment>
<dbReference type="EMBL" id="JACIDX010000023">
    <property type="protein sequence ID" value="MBB3957382.1"/>
    <property type="molecule type" value="Genomic_DNA"/>
</dbReference>
<sequence length="47" mass="5338">MIFTPYMGVKLLPAILPVEGGHAAIYQTPRYNQVRGIIAWAVRRKKL</sequence>
<keyword evidence="2" id="KW-1185">Reference proteome</keyword>
<organism evidence="1 2">
    <name type="scientific">Novosphingobium sediminicola</name>
    <dbReference type="NCBI Taxonomy" id="563162"/>
    <lineage>
        <taxon>Bacteria</taxon>
        <taxon>Pseudomonadati</taxon>
        <taxon>Pseudomonadota</taxon>
        <taxon>Alphaproteobacteria</taxon>
        <taxon>Sphingomonadales</taxon>
        <taxon>Sphingomonadaceae</taxon>
        <taxon>Novosphingobium</taxon>
    </lineage>
</organism>
<feature type="non-terminal residue" evidence="1">
    <location>
        <position position="47"/>
    </location>
</feature>
<proteinExistence type="predicted"/>
<dbReference type="AlphaFoldDB" id="A0A7W6CT70"/>
<accession>A0A7W6CT70</accession>
<gene>
    <name evidence="1" type="ORF">GGR38_004356</name>
</gene>
<protein>
    <submittedName>
        <fullName evidence="1">Uncharacterized protein</fullName>
    </submittedName>
</protein>